<evidence type="ECO:0000313" key="1">
    <source>
        <dbReference type="EMBL" id="KAJ9066606.1"/>
    </source>
</evidence>
<keyword evidence="2" id="KW-1185">Reference proteome</keyword>
<protein>
    <submittedName>
        <fullName evidence="1">Uncharacterized protein</fullName>
    </submittedName>
</protein>
<comment type="caution">
    <text evidence="1">The sequence shown here is derived from an EMBL/GenBank/DDBJ whole genome shotgun (WGS) entry which is preliminary data.</text>
</comment>
<accession>A0ACC2SWN3</accession>
<reference evidence="1" key="1">
    <citation type="submission" date="2022-04" db="EMBL/GenBank/DDBJ databases">
        <title>Genome of the entomopathogenic fungus Entomophthora muscae.</title>
        <authorList>
            <person name="Elya C."/>
            <person name="Lovett B.R."/>
            <person name="Lee E."/>
            <person name="Macias A.M."/>
            <person name="Hajek A.E."/>
            <person name="De Bivort B.L."/>
            <person name="Kasson M.T."/>
            <person name="De Fine Licht H.H."/>
            <person name="Stajich J.E."/>
        </authorList>
    </citation>
    <scope>NUCLEOTIDE SEQUENCE</scope>
    <source>
        <strain evidence="1">Berkeley</strain>
    </source>
</reference>
<organism evidence="1 2">
    <name type="scientific">Entomophthora muscae</name>
    <dbReference type="NCBI Taxonomy" id="34485"/>
    <lineage>
        <taxon>Eukaryota</taxon>
        <taxon>Fungi</taxon>
        <taxon>Fungi incertae sedis</taxon>
        <taxon>Zoopagomycota</taxon>
        <taxon>Entomophthoromycotina</taxon>
        <taxon>Entomophthoromycetes</taxon>
        <taxon>Entomophthorales</taxon>
        <taxon>Entomophthoraceae</taxon>
        <taxon>Entomophthora</taxon>
    </lineage>
</organism>
<sequence>MEEVRATKSGKPGFNPSDPPSSKAWEKYLPSTSSCPPSPKPQIIKLVRSLSSMQLLAETGACFPENSSNKSSLKKERSNTLAGDGLSELTSYNLVFSDSPTPEAIQDLSHELEIIEKNLCGFNQEESGKGHVSVPSLEPRASSTRSSAHSIRRISKEASMARHLMKEECKAFKES</sequence>
<dbReference type="EMBL" id="QTSX02004284">
    <property type="protein sequence ID" value="KAJ9066606.1"/>
    <property type="molecule type" value="Genomic_DNA"/>
</dbReference>
<proteinExistence type="predicted"/>
<dbReference type="Proteomes" id="UP001165960">
    <property type="component" value="Unassembled WGS sequence"/>
</dbReference>
<evidence type="ECO:0000313" key="2">
    <source>
        <dbReference type="Proteomes" id="UP001165960"/>
    </source>
</evidence>
<gene>
    <name evidence="1" type="ORF">DSO57_1007948</name>
</gene>
<name>A0ACC2SWN3_9FUNG</name>